<proteinExistence type="predicted"/>
<accession>A0A511JB04</accession>
<dbReference type="Proteomes" id="UP000321720">
    <property type="component" value="Unassembled WGS sequence"/>
</dbReference>
<organism evidence="1 2">
    <name type="scientific">Cellulomonas composti</name>
    <dbReference type="NCBI Taxonomy" id="266130"/>
    <lineage>
        <taxon>Bacteria</taxon>
        <taxon>Bacillati</taxon>
        <taxon>Actinomycetota</taxon>
        <taxon>Actinomycetes</taxon>
        <taxon>Micrococcales</taxon>
        <taxon>Cellulomonadaceae</taxon>
        <taxon>Cellulomonas</taxon>
    </lineage>
</organism>
<protein>
    <submittedName>
        <fullName evidence="1">Uncharacterized protein</fullName>
    </submittedName>
</protein>
<dbReference type="AlphaFoldDB" id="A0A511JB04"/>
<evidence type="ECO:0000313" key="2">
    <source>
        <dbReference type="Proteomes" id="UP000321720"/>
    </source>
</evidence>
<name>A0A511JB04_9CELL</name>
<sequence length="127" mass="13006">MSRAAQPTGTTGTLVALVVAASTTTDDAVDAFVATLTAAGGDVRVVDLRPTGIDPQARPPRVVRAVNVVRSGARAARRWDADGRALAVAARVVVAADRPAVRAVWATRGWTSAALVNGVPAGVRSLR</sequence>
<keyword evidence="2" id="KW-1185">Reference proteome</keyword>
<reference evidence="1 2" key="1">
    <citation type="submission" date="2019-07" db="EMBL/GenBank/DDBJ databases">
        <title>Whole genome shotgun sequence of Cellulomonas composti NBRC 100758.</title>
        <authorList>
            <person name="Hosoyama A."/>
            <person name="Uohara A."/>
            <person name="Ohji S."/>
            <person name="Ichikawa N."/>
        </authorList>
    </citation>
    <scope>NUCLEOTIDE SEQUENCE [LARGE SCALE GENOMIC DNA]</scope>
    <source>
        <strain evidence="1 2">NBRC 100758</strain>
    </source>
</reference>
<dbReference type="RefSeq" id="WP_146842817.1">
    <property type="nucleotide sequence ID" value="NZ_BJWG01000007.1"/>
</dbReference>
<gene>
    <name evidence="1" type="ORF">CCO02nite_18280</name>
</gene>
<dbReference type="EMBL" id="BJWG01000007">
    <property type="protein sequence ID" value="GEL95170.1"/>
    <property type="molecule type" value="Genomic_DNA"/>
</dbReference>
<comment type="caution">
    <text evidence="1">The sequence shown here is derived from an EMBL/GenBank/DDBJ whole genome shotgun (WGS) entry which is preliminary data.</text>
</comment>
<evidence type="ECO:0000313" key="1">
    <source>
        <dbReference type="EMBL" id="GEL95170.1"/>
    </source>
</evidence>